<keyword evidence="2" id="KW-1185">Reference proteome</keyword>
<dbReference type="EMBL" id="JBHSNB010000001">
    <property type="protein sequence ID" value="MFC5584032.1"/>
    <property type="molecule type" value="Genomic_DNA"/>
</dbReference>
<accession>A0ABW0T4J2</accession>
<comment type="caution">
    <text evidence="1">The sequence shown here is derived from an EMBL/GenBank/DDBJ whole genome shotgun (WGS) entry which is preliminary data.</text>
</comment>
<name>A0ABW0T4J2_9HYPH</name>
<proteinExistence type="predicted"/>
<reference evidence="2" key="1">
    <citation type="journal article" date="2019" name="Int. J. Syst. Evol. Microbiol.">
        <title>The Global Catalogue of Microorganisms (GCM) 10K type strain sequencing project: providing services to taxonomists for standard genome sequencing and annotation.</title>
        <authorList>
            <consortium name="The Broad Institute Genomics Platform"/>
            <consortium name="The Broad Institute Genome Sequencing Center for Infectious Disease"/>
            <person name="Wu L."/>
            <person name="Ma J."/>
        </authorList>
    </citation>
    <scope>NUCLEOTIDE SEQUENCE [LARGE SCALE GENOMIC DNA]</scope>
    <source>
        <strain evidence="2">JCM 3366</strain>
    </source>
</reference>
<evidence type="ECO:0000313" key="1">
    <source>
        <dbReference type="EMBL" id="MFC5584032.1"/>
    </source>
</evidence>
<dbReference type="RefSeq" id="WP_223020136.1">
    <property type="nucleotide sequence ID" value="NZ_CP078143.1"/>
</dbReference>
<protein>
    <submittedName>
        <fullName evidence="1">Type I restriction enzyme HsdR N-terminal domain-containing protein</fullName>
    </submittedName>
</protein>
<sequence length="353" mass="39081">MKVSAQGSIFAEHDIDAMNEDDVAGELVRPLCRALGYRQGGEFANLRSQIPLQYDRAFLGHKDAKKDPPLRGRPDFVCEVVSYARWVVEAKRPSVELSLEDSQQAHTYATHPEIAAEYYMLTNGREFRVYRVGRPDSPVFQWMKDETNELLPALRNLLGPDAMKKKAEVKIDLGKPLAPGFGSAVAIVGGEVVYEKNVASIPLNVDMDGLRNSVVGWKVFRREDGLISAEVEVKSAFTAMDELHKAMGFSPLLFNSADEFISLDKTQPTLLQNVLNLSFKAGTPFPKTLLSPAGVIPFDVTTTCYTEALGFIEGNQFRGTFVVDYDYLLPAGLPGIPSQFEMRSEGTFEIAFA</sequence>
<organism evidence="1 2">
    <name type="scientific">Nitratireductor kimnyeongensis</name>
    <dbReference type="NCBI Taxonomy" id="430679"/>
    <lineage>
        <taxon>Bacteria</taxon>
        <taxon>Pseudomonadati</taxon>
        <taxon>Pseudomonadota</taxon>
        <taxon>Alphaproteobacteria</taxon>
        <taxon>Hyphomicrobiales</taxon>
        <taxon>Phyllobacteriaceae</taxon>
        <taxon>Nitratireductor</taxon>
    </lineage>
</organism>
<dbReference type="Gene3D" id="3.90.1570.30">
    <property type="match status" value="1"/>
</dbReference>
<gene>
    <name evidence="1" type="ORF">ACFPOD_02835</name>
</gene>
<dbReference type="Proteomes" id="UP001596107">
    <property type="component" value="Unassembled WGS sequence"/>
</dbReference>
<evidence type="ECO:0000313" key="2">
    <source>
        <dbReference type="Proteomes" id="UP001596107"/>
    </source>
</evidence>